<evidence type="ECO:0000259" key="4">
    <source>
        <dbReference type="PROSITE" id="PS50048"/>
    </source>
</evidence>
<dbReference type="PANTHER" id="PTHR46910:SF25">
    <property type="entry name" value="ABC-TRANSPORTER-REGULATING TRANSCRIPTION FACTOR"/>
    <property type="match status" value="1"/>
</dbReference>
<dbReference type="EMBL" id="CABFOC020000002">
    <property type="protein sequence ID" value="CAH0039953.1"/>
    <property type="molecule type" value="Genomic_DNA"/>
</dbReference>
<dbReference type="GO" id="GO:0008270">
    <property type="term" value="F:zinc ion binding"/>
    <property type="evidence" value="ECO:0007669"/>
    <property type="project" value="InterPro"/>
</dbReference>
<dbReference type="Pfam" id="PF00172">
    <property type="entry name" value="Zn_clus"/>
    <property type="match status" value="1"/>
</dbReference>
<dbReference type="GO" id="GO:0003677">
    <property type="term" value="F:DNA binding"/>
    <property type="evidence" value="ECO:0007669"/>
    <property type="project" value="InterPro"/>
</dbReference>
<organism evidence="5 6">
    <name type="scientific">Clonostachys solani</name>
    <dbReference type="NCBI Taxonomy" id="160281"/>
    <lineage>
        <taxon>Eukaryota</taxon>
        <taxon>Fungi</taxon>
        <taxon>Dikarya</taxon>
        <taxon>Ascomycota</taxon>
        <taxon>Pezizomycotina</taxon>
        <taxon>Sordariomycetes</taxon>
        <taxon>Hypocreomycetidae</taxon>
        <taxon>Hypocreales</taxon>
        <taxon>Bionectriaceae</taxon>
        <taxon>Clonostachys</taxon>
    </lineage>
</organism>
<dbReference type="InterPro" id="IPR036864">
    <property type="entry name" value="Zn2-C6_fun-type_DNA-bd_sf"/>
</dbReference>
<dbReference type="PANTHER" id="PTHR46910">
    <property type="entry name" value="TRANSCRIPTION FACTOR PDR1"/>
    <property type="match status" value="1"/>
</dbReference>
<dbReference type="InterPro" id="IPR007219">
    <property type="entry name" value="XnlR_reg_dom"/>
</dbReference>
<dbReference type="Gene3D" id="4.10.240.10">
    <property type="entry name" value="Zn(2)-C6 fungal-type DNA-binding domain"/>
    <property type="match status" value="1"/>
</dbReference>
<evidence type="ECO:0000313" key="5">
    <source>
        <dbReference type="EMBL" id="CAH0039953.1"/>
    </source>
</evidence>
<dbReference type="InterPro" id="IPR050987">
    <property type="entry name" value="AtrR-like"/>
</dbReference>
<dbReference type="CDD" id="cd12148">
    <property type="entry name" value="fungal_TF_MHR"/>
    <property type="match status" value="1"/>
</dbReference>
<comment type="caution">
    <text evidence="5">The sequence shown here is derived from an EMBL/GenBank/DDBJ whole genome shotgun (WGS) entry which is preliminary data.</text>
</comment>
<name>A0A9N9YW95_9HYPO</name>
<keyword evidence="1" id="KW-0479">Metal-binding</keyword>
<proteinExistence type="predicted"/>
<dbReference type="Pfam" id="PF04082">
    <property type="entry name" value="Fungal_trans"/>
    <property type="match status" value="1"/>
</dbReference>
<gene>
    <name evidence="5" type="ORF">CSOL1703_00003774</name>
</gene>
<protein>
    <recommendedName>
        <fullName evidence="4">Zn(2)-C6 fungal-type domain-containing protein</fullName>
    </recommendedName>
</protein>
<dbReference type="SUPFAM" id="SSF57701">
    <property type="entry name" value="Zn2/Cys6 DNA-binding domain"/>
    <property type="match status" value="1"/>
</dbReference>
<dbReference type="GO" id="GO:0000981">
    <property type="term" value="F:DNA-binding transcription factor activity, RNA polymerase II-specific"/>
    <property type="evidence" value="ECO:0007669"/>
    <property type="project" value="InterPro"/>
</dbReference>
<dbReference type="PROSITE" id="PS50048">
    <property type="entry name" value="ZN2_CY6_FUNGAL_2"/>
    <property type="match status" value="1"/>
</dbReference>
<evidence type="ECO:0000256" key="1">
    <source>
        <dbReference type="ARBA" id="ARBA00022723"/>
    </source>
</evidence>
<reference evidence="5" key="1">
    <citation type="submission" date="2021-10" db="EMBL/GenBank/DDBJ databases">
        <authorList>
            <person name="Piombo E."/>
        </authorList>
    </citation>
    <scope>NUCLEOTIDE SEQUENCE</scope>
</reference>
<feature type="region of interest" description="Disordered" evidence="3">
    <location>
        <begin position="59"/>
        <end position="83"/>
    </location>
</feature>
<dbReference type="GO" id="GO:0006351">
    <property type="term" value="P:DNA-templated transcription"/>
    <property type="evidence" value="ECO:0007669"/>
    <property type="project" value="InterPro"/>
</dbReference>
<dbReference type="AlphaFoldDB" id="A0A9N9YW95"/>
<accession>A0A9N9YW95</accession>
<dbReference type="InterPro" id="IPR001138">
    <property type="entry name" value="Zn2Cys6_DnaBD"/>
</dbReference>
<dbReference type="Proteomes" id="UP000775872">
    <property type="component" value="Unassembled WGS sequence"/>
</dbReference>
<keyword evidence="6" id="KW-1185">Reference proteome</keyword>
<evidence type="ECO:0000313" key="6">
    <source>
        <dbReference type="Proteomes" id="UP000775872"/>
    </source>
</evidence>
<dbReference type="SMART" id="SM00066">
    <property type="entry name" value="GAL4"/>
    <property type="match status" value="1"/>
</dbReference>
<evidence type="ECO:0000256" key="3">
    <source>
        <dbReference type="SAM" id="MobiDB-lite"/>
    </source>
</evidence>
<keyword evidence="2" id="KW-0539">Nucleus</keyword>
<evidence type="ECO:0000256" key="2">
    <source>
        <dbReference type="ARBA" id="ARBA00023242"/>
    </source>
</evidence>
<dbReference type="SMART" id="SM00906">
    <property type="entry name" value="Fungal_trans"/>
    <property type="match status" value="1"/>
</dbReference>
<feature type="domain" description="Zn(2)-C6 fungal-type" evidence="4">
    <location>
        <begin position="23"/>
        <end position="53"/>
    </location>
</feature>
<dbReference type="OrthoDB" id="2123952at2759"/>
<dbReference type="CDD" id="cd00067">
    <property type="entry name" value="GAL4"/>
    <property type="match status" value="1"/>
</dbReference>
<sequence>MSSENSTSPGEPQPAGARKVYQACDLCFRKKIKCDMLKPSCSNCSLYNAECRTSLIRQKPGGRARRRVGAQEAPEEAPEDAEGIKARLERIESLLKEAAGQKAPNPSANSESPHFVVDSRSVDSTTDDQIHNSTAPTWGFDAVRPSLYFGPGAPGTPLPPLYDIMPLIDLYFDNFNQVSPIFERKTFTRMVIEWYNQRATHSRVAWAAILAVCSLGLRASPSGNPLFKGSYTNKECSDYCLRNAQSVIPELLIREEDLLGVQTLLVLATLFHQACDQRAAGNLASMALRLAHRMRLHSKLSTEFFSAEEIQQRSNVFWVAYILDKDISMRMQMPSGQMDQDIDVSLPPMNPAGAENDIGLIWTRDRTTPFNLFRMRLDLAHIQGKLYDLIYSNRSLKINAIERQARVESLQKLLTTWMGRIPAAFQIEHVAATVGEIEVTHMVKFYHSYLTTITFLHGIYSQQAEWVKRVGPQARYAIQDYTLAMSGHAADCLSEYLDPPAEKYWYHCVDISRFALKLFQEVAQTDWLVWQCTCAHFSGLVILLSNTVMYPTHEFASLDSEISTVSVQLLDKIVADSNHGDIFASLQHVVADLSKHAKAAVSSVRLQQAAPASEGVFGQSFQEDDWFPGQSELSTFGNGDEADLTGTFNLNAEIDPFLHAECDQGSARVNLETML</sequence>